<name>A0A8K0GUA1_9ROSA</name>
<accession>A0A8K0GUA1</accession>
<evidence type="ECO:0000259" key="4">
    <source>
        <dbReference type="Pfam" id="PF00685"/>
    </source>
</evidence>
<keyword evidence="6" id="KW-1185">Reference proteome</keyword>
<reference evidence="5" key="1">
    <citation type="submission" date="2020-03" db="EMBL/GenBank/DDBJ databases">
        <title>A high-quality chromosome-level genome assembly of a woody plant with both climbing and erect habits, Rhamnella rubrinervis.</title>
        <authorList>
            <person name="Lu Z."/>
            <person name="Yang Y."/>
            <person name="Zhu X."/>
            <person name="Sun Y."/>
        </authorList>
    </citation>
    <scope>NUCLEOTIDE SEQUENCE</scope>
    <source>
        <strain evidence="5">BYM</strain>
        <tissue evidence="5">Leaf</tissue>
    </source>
</reference>
<dbReference type="OrthoDB" id="205623at2759"/>
<protein>
    <recommendedName>
        <fullName evidence="3">Sulfotransferase</fullName>
        <ecNumber evidence="3">2.8.2.-</ecNumber>
    </recommendedName>
</protein>
<dbReference type="EC" id="2.8.2.-" evidence="3"/>
<dbReference type="AlphaFoldDB" id="A0A8K0GUA1"/>
<dbReference type="InterPro" id="IPR027417">
    <property type="entry name" value="P-loop_NTPase"/>
</dbReference>
<dbReference type="PANTHER" id="PTHR11783">
    <property type="entry name" value="SULFOTRANSFERASE SULT"/>
    <property type="match status" value="1"/>
</dbReference>
<dbReference type="GO" id="GO:0008146">
    <property type="term" value="F:sulfotransferase activity"/>
    <property type="evidence" value="ECO:0007669"/>
    <property type="project" value="InterPro"/>
</dbReference>
<evidence type="ECO:0000256" key="2">
    <source>
        <dbReference type="ARBA" id="ARBA00022679"/>
    </source>
</evidence>
<dbReference type="Gene3D" id="3.40.50.300">
    <property type="entry name" value="P-loop containing nucleotide triphosphate hydrolases"/>
    <property type="match status" value="1"/>
</dbReference>
<dbReference type="Proteomes" id="UP000796880">
    <property type="component" value="Unassembled WGS sequence"/>
</dbReference>
<keyword evidence="2 3" id="KW-0808">Transferase</keyword>
<organism evidence="5 6">
    <name type="scientific">Rhamnella rubrinervis</name>
    <dbReference type="NCBI Taxonomy" id="2594499"/>
    <lineage>
        <taxon>Eukaryota</taxon>
        <taxon>Viridiplantae</taxon>
        <taxon>Streptophyta</taxon>
        <taxon>Embryophyta</taxon>
        <taxon>Tracheophyta</taxon>
        <taxon>Spermatophyta</taxon>
        <taxon>Magnoliopsida</taxon>
        <taxon>eudicotyledons</taxon>
        <taxon>Gunneridae</taxon>
        <taxon>Pentapetalae</taxon>
        <taxon>rosids</taxon>
        <taxon>fabids</taxon>
        <taxon>Rosales</taxon>
        <taxon>Rhamnaceae</taxon>
        <taxon>rhamnoid group</taxon>
        <taxon>Rhamneae</taxon>
        <taxon>Rhamnella</taxon>
    </lineage>
</organism>
<feature type="domain" description="Sulfotransferase" evidence="4">
    <location>
        <begin position="72"/>
        <end position="333"/>
    </location>
</feature>
<comment type="similarity">
    <text evidence="1 3">Belongs to the sulfotransferase 1 family.</text>
</comment>
<evidence type="ECO:0000256" key="1">
    <source>
        <dbReference type="ARBA" id="ARBA00005771"/>
    </source>
</evidence>
<evidence type="ECO:0000256" key="3">
    <source>
        <dbReference type="RuleBase" id="RU361155"/>
    </source>
</evidence>
<dbReference type="SUPFAM" id="SSF52540">
    <property type="entry name" value="P-loop containing nucleoside triphosphate hydrolases"/>
    <property type="match status" value="1"/>
</dbReference>
<evidence type="ECO:0000313" key="6">
    <source>
        <dbReference type="Proteomes" id="UP000796880"/>
    </source>
</evidence>
<gene>
    <name evidence="5" type="ORF">FNV43_RR15466</name>
</gene>
<dbReference type="Pfam" id="PF00685">
    <property type="entry name" value="Sulfotransfer_1"/>
    <property type="match status" value="1"/>
</dbReference>
<comment type="caution">
    <text evidence="5">The sequence shown here is derived from an EMBL/GenBank/DDBJ whole genome shotgun (WGS) entry which is preliminary data.</text>
</comment>
<sequence>MENTKNSESSGSAINVNENEQELQNNIEKLVTALPQENSYHFRQYKYNGTWFPSFSIRGVISSQLLFQADESDIFLASLPKCGTTWLRALIFSIVNRGRYKPKDSPLLFKPPHDLVPNIEIDHFRDGLPQNLEQLSRPRIFTTHVPYASLPNSIKASNCRIVYVCRNPLDTVVSYWHFLNSMVKNNNASARPKRIDDEFLNEYCLGIQAYGPFWYNTLEYWKVSLEKPESVLFMTYEDLKEDPIFQLKKLASFLGFQFSAEEEAEGLIEEISTLCSLGNLKSLEVNQKGIRLSIIPVSAYFRKGEVGDYVNHLTPSTVETLNKLVEEKFAGSGLVFKSKLITGE</sequence>
<dbReference type="InterPro" id="IPR000863">
    <property type="entry name" value="Sulfotransferase_dom"/>
</dbReference>
<evidence type="ECO:0000313" key="5">
    <source>
        <dbReference type="EMBL" id="KAF3441552.1"/>
    </source>
</evidence>
<dbReference type="EMBL" id="VOIH02000007">
    <property type="protein sequence ID" value="KAF3441552.1"/>
    <property type="molecule type" value="Genomic_DNA"/>
</dbReference>
<proteinExistence type="inferred from homology"/>